<feature type="compositionally biased region" description="Acidic residues" evidence="1">
    <location>
        <begin position="51"/>
        <end position="70"/>
    </location>
</feature>
<evidence type="ECO:0000313" key="3">
    <source>
        <dbReference type="Proteomes" id="UP000191691"/>
    </source>
</evidence>
<sequence>MTLGQPEHASKDEDHEMTDYPETDDDYEPTPSTDDNDTELNTLRAVQDCDDHAEEESEVEEDEDDEDDGELSLSGLTIDEHFCATNLNFNLNSEPEAVRVGRWNERLGKSVELMKKKTHETPWERSVSQEAWVYRSFKQAIEKSIAKKMIEAFQEVILESTKAILGCPTLTHEHIMALPTVDQSSSCPGVYLICFTKPNDQRLQVPSGLAEFKRIAGKKLDDDRCSPKGTRWMYVYYYAYKYGLVPSYRQIAIFPEKLEVVGFPHPDTRWLVRMLEHLMILLLDAYEPSQSSKSSRYGYTNEMHLEKCGWTTGARVLLNLLMSHAIFIP</sequence>
<evidence type="ECO:0000256" key="1">
    <source>
        <dbReference type="SAM" id="MobiDB-lite"/>
    </source>
</evidence>
<keyword evidence="3" id="KW-1185">Reference proteome</keyword>
<feature type="compositionally biased region" description="Basic and acidic residues" evidence="1">
    <location>
        <begin position="8"/>
        <end position="18"/>
    </location>
</feature>
<feature type="region of interest" description="Disordered" evidence="1">
    <location>
        <begin position="1"/>
        <end position="71"/>
    </location>
</feature>
<name>A0A1V6Y239_PENNA</name>
<reference evidence="3" key="1">
    <citation type="journal article" date="2017" name="Nat. Microbiol.">
        <title>Global analysis of biosynthetic gene clusters reveals vast potential of secondary metabolite production in Penicillium species.</title>
        <authorList>
            <person name="Nielsen J.C."/>
            <person name="Grijseels S."/>
            <person name="Prigent S."/>
            <person name="Ji B."/>
            <person name="Dainat J."/>
            <person name="Nielsen K.F."/>
            <person name="Frisvad J.C."/>
            <person name="Workman M."/>
            <person name="Nielsen J."/>
        </authorList>
    </citation>
    <scope>NUCLEOTIDE SEQUENCE [LARGE SCALE GENOMIC DNA]</scope>
    <source>
        <strain evidence="3">IBT 13039</strain>
    </source>
</reference>
<dbReference type="STRING" id="60175.A0A1V6Y239"/>
<dbReference type="AlphaFoldDB" id="A0A1V6Y239"/>
<dbReference type="EMBL" id="MOOB01000041">
    <property type="protein sequence ID" value="OQE81401.1"/>
    <property type="molecule type" value="Genomic_DNA"/>
</dbReference>
<organism evidence="2 3">
    <name type="scientific">Penicillium nalgiovense</name>
    <dbReference type="NCBI Taxonomy" id="60175"/>
    <lineage>
        <taxon>Eukaryota</taxon>
        <taxon>Fungi</taxon>
        <taxon>Dikarya</taxon>
        <taxon>Ascomycota</taxon>
        <taxon>Pezizomycotina</taxon>
        <taxon>Eurotiomycetes</taxon>
        <taxon>Eurotiomycetidae</taxon>
        <taxon>Eurotiales</taxon>
        <taxon>Aspergillaceae</taxon>
        <taxon>Penicillium</taxon>
    </lineage>
</organism>
<accession>A0A1V6Y239</accession>
<comment type="caution">
    <text evidence="2">The sequence shown here is derived from an EMBL/GenBank/DDBJ whole genome shotgun (WGS) entry which is preliminary data.</text>
</comment>
<dbReference type="Proteomes" id="UP000191691">
    <property type="component" value="Unassembled WGS sequence"/>
</dbReference>
<protein>
    <submittedName>
        <fullName evidence="2">Uncharacterized protein</fullName>
    </submittedName>
</protein>
<feature type="non-terminal residue" evidence="2">
    <location>
        <position position="329"/>
    </location>
</feature>
<evidence type="ECO:0000313" key="2">
    <source>
        <dbReference type="EMBL" id="OQE81401.1"/>
    </source>
</evidence>
<proteinExistence type="predicted"/>
<feature type="compositionally biased region" description="Acidic residues" evidence="1">
    <location>
        <begin position="19"/>
        <end position="38"/>
    </location>
</feature>
<gene>
    <name evidence="2" type="ORF">PENNAL_c0041G08663</name>
</gene>